<gene>
    <name evidence="1" type="ORF">L2E82_05215</name>
</gene>
<evidence type="ECO:0000313" key="1">
    <source>
        <dbReference type="EMBL" id="KAI3791446.1"/>
    </source>
</evidence>
<dbReference type="EMBL" id="CM042009">
    <property type="protein sequence ID" value="KAI3791446.1"/>
    <property type="molecule type" value="Genomic_DNA"/>
</dbReference>
<evidence type="ECO:0000313" key="2">
    <source>
        <dbReference type="Proteomes" id="UP001055811"/>
    </source>
</evidence>
<reference evidence="1 2" key="2">
    <citation type="journal article" date="2022" name="Mol. Ecol. Resour.">
        <title>The genomes of chicory, endive, great burdock and yacon provide insights into Asteraceae paleo-polyploidization history and plant inulin production.</title>
        <authorList>
            <person name="Fan W."/>
            <person name="Wang S."/>
            <person name="Wang H."/>
            <person name="Wang A."/>
            <person name="Jiang F."/>
            <person name="Liu H."/>
            <person name="Zhao H."/>
            <person name="Xu D."/>
            <person name="Zhang Y."/>
        </authorList>
    </citation>
    <scope>NUCLEOTIDE SEQUENCE [LARGE SCALE GENOMIC DNA]</scope>
    <source>
        <strain evidence="2">cv. Punajuju</strain>
        <tissue evidence="1">Leaves</tissue>
    </source>
</reference>
<keyword evidence="2" id="KW-1185">Reference proteome</keyword>
<dbReference type="Proteomes" id="UP001055811">
    <property type="component" value="Linkage Group LG01"/>
</dbReference>
<reference evidence="2" key="1">
    <citation type="journal article" date="2022" name="Mol. Ecol. Resour.">
        <title>The genomes of chicory, endive, great burdock and yacon provide insights into Asteraceae palaeo-polyploidization history and plant inulin production.</title>
        <authorList>
            <person name="Fan W."/>
            <person name="Wang S."/>
            <person name="Wang H."/>
            <person name="Wang A."/>
            <person name="Jiang F."/>
            <person name="Liu H."/>
            <person name="Zhao H."/>
            <person name="Xu D."/>
            <person name="Zhang Y."/>
        </authorList>
    </citation>
    <scope>NUCLEOTIDE SEQUENCE [LARGE SCALE GENOMIC DNA]</scope>
    <source>
        <strain evidence="2">cv. Punajuju</strain>
    </source>
</reference>
<proteinExistence type="predicted"/>
<organism evidence="1 2">
    <name type="scientific">Cichorium intybus</name>
    <name type="common">Chicory</name>
    <dbReference type="NCBI Taxonomy" id="13427"/>
    <lineage>
        <taxon>Eukaryota</taxon>
        <taxon>Viridiplantae</taxon>
        <taxon>Streptophyta</taxon>
        <taxon>Embryophyta</taxon>
        <taxon>Tracheophyta</taxon>
        <taxon>Spermatophyta</taxon>
        <taxon>Magnoliopsida</taxon>
        <taxon>eudicotyledons</taxon>
        <taxon>Gunneridae</taxon>
        <taxon>Pentapetalae</taxon>
        <taxon>asterids</taxon>
        <taxon>campanulids</taxon>
        <taxon>Asterales</taxon>
        <taxon>Asteraceae</taxon>
        <taxon>Cichorioideae</taxon>
        <taxon>Cichorieae</taxon>
        <taxon>Cichoriinae</taxon>
        <taxon>Cichorium</taxon>
    </lineage>
</organism>
<name>A0ACB9H810_CICIN</name>
<protein>
    <submittedName>
        <fullName evidence="1">Uncharacterized protein</fullName>
    </submittedName>
</protein>
<sequence length="88" mass="10056">MRMMILWIVIWVIYDDDGVPNSQTQASVPETQYAADGVPNSQTQASVPETQYDADGDLQEVPVRDEEDSDNFWNNIPNDCWNYGNKKD</sequence>
<comment type="caution">
    <text evidence="1">The sequence shown here is derived from an EMBL/GenBank/DDBJ whole genome shotgun (WGS) entry which is preliminary data.</text>
</comment>
<accession>A0ACB9H810</accession>